<dbReference type="InterPro" id="IPR042206">
    <property type="entry name" value="CRISPR-assoc_Cas1_C"/>
</dbReference>
<evidence type="ECO:0000256" key="8">
    <source>
        <dbReference type="ARBA" id="ARBA00023211"/>
    </source>
</evidence>
<keyword evidence="7" id="KW-0238">DNA-binding</keyword>
<keyword evidence="2" id="KW-0479">Metal-binding</keyword>
<dbReference type="Pfam" id="PF01867">
    <property type="entry name" value="Cas_Cas1"/>
    <property type="match status" value="1"/>
</dbReference>
<dbReference type="NCBIfam" id="TIGR00287">
    <property type="entry name" value="cas1"/>
    <property type="match status" value="1"/>
</dbReference>
<reference evidence="10 11" key="1">
    <citation type="submission" date="2015-11" db="EMBL/GenBank/DDBJ databases">
        <title>Description and complete genome sequence of a novel strain predominating in hypersaline microbial mats and representing a new family of the Bacteriodetes phylum.</title>
        <authorList>
            <person name="Spring S."/>
            <person name="Bunk B."/>
            <person name="Sproer C."/>
            <person name="Klenk H.-P."/>
        </authorList>
    </citation>
    <scope>NUCLEOTIDE SEQUENCE [LARGE SCALE GENOMIC DNA]</scope>
    <source>
        <strain evidence="10 11">L21-Spi-D4</strain>
    </source>
</reference>
<evidence type="ECO:0000256" key="1">
    <source>
        <dbReference type="ARBA" id="ARBA00022722"/>
    </source>
</evidence>
<dbReference type="GO" id="GO:0046872">
    <property type="term" value="F:metal ion binding"/>
    <property type="evidence" value="ECO:0007669"/>
    <property type="project" value="UniProtKB-KW"/>
</dbReference>
<keyword evidence="4 10" id="KW-0378">Hydrolase</keyword>
<dbReference type="GO" id="GO:0043571">
    <property type="term" value="P:maintenance of CRISPR repeat elements"/>
    <property type="evidence" value="ECO:0007669"/>
    <property type="project" value="InterPro"/>
</dbReference>
<dbReference type="EC" id="3.1.-.-" evidence="10"/>
<keyword evidence="3 10" id="KW-0255">Endonuclease</keyword>
<dbReference type="STRING" id="1307839.L21SP5_00994"/>
<evidence type="ECO:0000256" key="6">
    <source>
        <dbReference type="ARBA" id="ARBA00023118"/>
    </source>
</evidence>
<accession>A0A0S2HXH3</accession>
<evidence type="ECO:0000313" key="11">
    <source>
        <dbReference type="Proteomes" id="UP000064893"/>
    </source>
</evidence>
<evidence type="ECO:0000256" key="5">
    <source>
        <dbReference type="ARBA" id="ARBA00022842"/>
    </source>
</evidence>
<dbReference type="InterPro" id="IPR002729">
    <property type="entry name" value="CRISPR-assoc_Cas1"/>
</dbReference>
<dbReference type="EMBL" id="CP013118">
    <property type="protein sequence ID" value="ALO14661.1"/>
    <property type="molecule type" value="Genomic_DNA"/>
</dbReference>
<name>A0A0S2HXH3_9BACT</name>
<sequence length="278" mass="31433">MIVEFPDEEKETRNVPIEDIGIVVLENQQITITQGLLAALVNNNTAVISCDAKHMPEGLMLPMAKHTEFTEKFYAQLESSQPLRKNLWQQTVVAKIRNQAAMLDGLGVEVENMLYWASQVKSGDPDNYEGRAAAYYWAEIFDQFPSFRRHRHGEPPNNLLNYGYAILRGIIARSLVGSGLFTGLGIHHRNKYNQYCLADDIMEPFRPYVDQIVLSIVSKEAEIEELTTAHKAELLSIATVDIKIDDEYSPLLVGAQRTTASLRKCFEGITRKLSYPEL</sequence>
<dbReference type="GO" id="GO:0051607">
    <property type="term" value="P:defense response to virus"/>
    <property type="evidence" value="ECO:0007669"/>
    <property type="project" value="UniProtKB-KW"/>
</dbReference>
<evidence type="ECO:0000256" key="4">
    <source>
        <dbReference type="ARBA" id="ARBA00022801"/>
    </source>
</evidence>
<keyword evidence="5" id="KW-0460">Magnesium</keyword>
<dbReference type="InterPro" id="IPR019855">
    <property type="entry name" value="CRISPR-assoc_Cas1_NMENI"/>
</dbReference>
<comment type="subunit">
    <text evidence="9">Homodimer, forms a heterotetramer with a Cas2 homodimer.</text>
</comment>
<dbReference type="NCBIfam" id="TIGR03639">
    <property type="entry name" value="cas1_NMENI"/>
    <property type="match status" value="1"/>
</dbReference>
<keyword evidence="11" id="KW-1185">Reference proteome</keyword>
<evidence type="ECO:0000256" key="3">
    <source>
        <dbReference type="ARBA" id="ARBA00022759"/>
    </source>
</evidence>
<dbReference type="GO" id="GO:0016787">
    <property type="term" value="F:hydrolase activity"/>
    <property type="evidence" value="ECO:0007669"/>
    <property type="project" value="UniProtKB-KW"/>
</dbReference>
<keyword evidence="8" id="KW-0464">Manganese</keyword>
<dbReference type="GO" id="GO:0004520">
    <property type="term" value="F:DNA endonuclease activity"/>
    <property type="evidence" value="ECO:0007669"/>
    <property type="project" value="InterPro"/>
</dbReference>
<dbReference type="Proteomes" id="UP000064893">
    <property type="component" value="Chromosome"/>
</dbReference>
<organism evidence="10 11">
    <name type="scientific">Salinivirga cyanobacteriivorans</name>
    <dbReference type="NCBI Taxonomy" id="1307839"/>
    <lineage>
        <taxon>Bacteria</taxon>
        <taxon>Pseudomonadati</taxon>
        <taxon>Bacteroidota</taxon>
        <taxon>Bacteroidia</taxon>
        <taxon>Bacteroidales</taxon>
        <taxon>Salinivirgaceae</taxon>
        <taxon>Salinivirga</taxon>
    </lineage>
</organism>
<keyword evidence="1" id="KW-0540">Nuclease</keyword>
<proteinExistence type="predicted"/>
<evidence type="ECO:0000256" key="7">
    <source>
        <dbReference type="ARBA" id="ARBA00023125"/>
    </source>
</evidence>
<dbReference type="GO" id="GO:0003677">
    <property type="term" value="F:DNA binding"/>
    <property type="evidence" value="ECO:0007669"/>
    <property type="project" value="UniProtKB-KW"/>
</dbReference>
<evidence type="ECO:0000256" key="9">
    <source>
        <dbReference type="ARBA" id="ARBA00038592"/>
    </source>
</evidence>
<protein>
    <submittedName>
        <fullName evidence="10">CRISPR-associated endonuclease Cas1</fullName>
        <ecNumber evidence="10">3.1.-.-</ecNumber>
    </submittedName>
</protein>
<keyword evidence="6" id="KW-0051">Antiviral defense</keyword>
<dbReference type="AlphaFoldDB" id="A0A0S2HXH3"/>
<dbReference type="PATRIC" id="fig|1307839.3.peg.1076"/>
<evidence type="ECO:0000256" key="2">
    <source>
        <dbReference type="ARBA" id="ARBA00022723"/>
    </source>
</evidence>
<dbReference type="InterPro" id="IPR050646">
    <property type="entry name" value="Cas1"/>
</dbReference>
<dbReference type="Gene3D" id="1.20.120.920">
    <property type="entry name" value="CRISPR-associated endonuclease Cas1, C-terminal domain"/>
    <property type="match status" value="1"/>
</dbReference>
<dbReference type="PANTHER" id="PTHR34353:SF2">
    <property type="entry name" value="CRISPR-ASSOCIATED ENDONUCLEASE CAS1 1"/>
    <property type="match status" value="1"/>
</dbReference>
<gene>
    <name evidence="10" type="primary">cas1_2</name>
    <name evidence="10" type="ORF">L21SP5_00994</name>
</gene>
<evidence type="ECO:0000313" key="10">
    <source>
        <dbReference type="EMBL" id="ALO14661.1"/>
    </source>
</evidence>
<dbReference type="PANTHER" id="PTHR34353">
    <property type="entry name" value="CRISPR-ASSOCIATED ENDONUCLEASE CAS1 1"/>
    <property type="match status" value="1"/>
</dbReference>
<dbReference type="KEGG" id="blq:L21SP5_00994"/>